<keyword evidence="1" id="KW-0812">Transmembrane</keyword>
<accession>A0A0G1NYY7</accession>
<dbReference type="Pfam" id="PF18895">
    <property type="entry name" value="T4SS_pilin"/>
    <property type="match status" value="1"/>
</dbReference>
<dbReference type="InterPro" id="IPR043993">
    <property type="entry name" value="T4SS_pilin"/>
</dbReference>
<feature type="signal peptide" evidence="2">
    <location>
        <begin position="1"/>
        <end position="24"/>
    </location>
</feature>
<dbReference type="AlphaFoldDB" id="A0A0G1NYY7"/>
<proteinExistence type="predicted"/>
<evidence type="ECO:0000313" key="4">
    <source>
        <dbReference type="Proteomes" id="UP000034175"/>
    </source>
</evidence>
<evidence type="ECO:0000313" key="3">
    <source>
        <dbReference type="EMBL" id="KKU25686.1"/>
    </source>
</evidence>
<keyword evidence="1" id="KW-1133">Transmembrane helix</keyword>
<keyword evidence="1" id="KW-0472">Membrane</keyword>
<feature type="transmembrane region" description="Helical" evidence="1">
    <location>
        <begin position="310"/>
        <end position="328"/>
    </location>
</feature>
<reference evidence="3 4" key="1">
    <citation type="journal article" date="2015" name="Nature">
        <title>rRNA introns, odd ribosomes, and small enigmatic genomes across a large radiation of phyla.</title>
        <authorList>
            <person name="Brown C.T."/>
            <person name="Hug L.A."/>
            <person name="Thomas B.C."/>
            <person name="Sharon I."/>
            <person name="Castelle C.J."/>
            <person name="Singh A."/>
            <person name="Wilkins M.J."/>
            <person name="Williams K.H."/>
            <person name="Banfield J.F."/>
        </authorList>
    </citation>
    <scope>NUCLEOTIDE SEQUENCE [LARGE SCALE GENOMIC DNA]</scope>
</reference>
<organism evidence="3 4">
    <name type="scientific">Candidatus Magasanikbacteria bacterium GW2011_GWA2_46_17</name>
    <dbReference type="NCBI Taxonomy" id="1619042"/>
    <lineage>
        <taxon>Bacteria</taxon>
        <taxon>Candidatus Magasanikiibacteriota</taxon>
    </lineage>
</organism>
<dbReference type="EMBL" id="LCMA01000022">
    <property type="protein sequence ID" value="KKU25686.1"/>
    <property type="molecule type" value="Genomic_DNA"/>
</dbReference>
<sequence length="336" mass="35742">MKKFLVFIFFVLLASLNLVFDAHAAVPDSDLTTPSECTGNSGAEVSSNILRRIASPGLGVAAGAVAGGVGGPVGVVMGSVAGFTGGVINVFRINNTAWNTSCRWVPPQPYCCCRETGERGRLMTGVSCNKVEGIGEMKCNEYIYTHGSEGRPGTCTCTDTLTDRILQVSGVNKQQCIEGVHTVPLEEGLTNRLYPCNWTDAQYPTAGYSARTPISPQENGGGDGCSNLGHIGTGARVEGRGIDATTEMLREQAKSLNVMGLTSVSQLIGRVIKILFAFIGSIAFVLYILSGFMWMTASGNSERVTKAKSILVWTSLGVVVMLASYLLVDFVFQNLK</sequence>
<name>A0A0G1NYY7_9BACT</name>
<feature type="chain" id="PRO_5002538845" evidence="2">
    <location>
        <begin position="25"/>
        <end position="336"/>
    </location>
</feature>
<dbReference type="Proteomes" id="UP000034175">
    <property type="component" value="Unassembled WGS sequence"/>
</dbReference>
<protein>
    <submittedName>
        <fullName evidence="3">Uncharacterized protein</fullName>
    </submittedName>
</protein>
<gene>
    <name evidence="3" type="ORF">UX39_C0022G0007</name>
</gene>
<evidence type="ECO:0000256" key="2">
    <source>
        <dbReference type="SAM" id="SignalP"/>
    </source>
</evidence>
<comment type="caution">
    <text evidence="3">The sequence shown here is derived from an EMBL/GenBank/DDBJ whole genome shotgun (WGS) entry which is preliminary data.</text>
</comment>
<keyword evidence="2" id="KW-0732">Signal</keyword>
<feature type="transmembrane region" description="Helical" evidence="1">
    <location>
        <begin position="267"/>
        <end position="289"/>
    </location>
</feature>
<evidence type="ECO:0000256" key="1">
    <source>
        <dbReference type="SAM" id="Phobius"/>
    </source>
</evidence>